<reference evidence="6" key="1">
    <citation type="submission" date="2022-11" db="EMBL/GenBank/DDBJ databases">
        <authorList>
            <person name="Hyden B.L."/>
            <person name="Feng K."/>
            <person name="Yates T."/>
            <person name="Jawdy S."/>
            <person name="Smart L.B."/>
            <person name="Muchero W."/>
        </authorList>
    </citation>
    <scope>NUCLEOTIDE SEQUENCE</scope>
    <source>
        <tissue evidence="6">Shoot tip</tissue>
    </source>
</reference>
<gene>
    <name evidence="6" type="ORF">OIU79_018728</name>
</gene>
<protein>
    <recommendedName>
        <fullName evidence="8">Rx N-terminal domain-containing protein</fullName>
    </recommendedName>
</protein>
<reference evidence="6" key="2">
    <citation type="journal article" date="2023" name="Int. J. Mol. Sci.">
        <title>De Novo Assembly and Annotation of 11 Diverse Shrub Willow (Salix) Genomes Reveals Novel Gene Organization in Sex-Linked Regions.</title>
        <authorList>
            <person name="Hyden B."/>
            <person name="Feng K."/>
            <person name="Yates T.B."/>
            <person name="Jawdy S."/>
            <person name="Cereghino C."/>
            <person name="Smart L.B."/>
            <person name="Muchero W."/>
        </authorList>
    </citation>
    <scope>NUCLEOTIDE SEQUENCE</scope>
    <source>
        <tissue evidence="6">Shoot tip</tissue>
    </source>
</reference>
<dbReference type="Gene3D" id="1.20.5.4130">
    <property type="match status" value="1"/>
</dbReference>
<dbReference type="OrthoDB" id="827045at2759"/>
<dbReference type="Pfam" id="PF25019">
    <property type="entry name" value="LRR_R13L1-DRL21"/>
    <property type="match status" value="1"/>
</dbReference>
<evidence type="ECO:0000256" key="2">
    <source>
        <dbReference type="ARBA" id="ARBA00022741"/>
    </source>
</evidence>
<feature type="domain" description="Disease resistance N-terminal" evidence="4">
    <location>
        <begin position="14"/>
        <end position="106"/>
    </location>
</feature>
<keyword evidence="7" id="KW-1185">Reference proteome</keyword>
<evidence type="ECO:0000259" key="5">
    <source>
        <dbReference type="Pfam" id="PF25019"/>
    </source>
</evidence>
<comment type="caution">
    <text evidence="6">The sequence shown here is derived from an EMBL/GenBank/DDBJ whole genome shotgun (WGS) entry which is preliminary data.</text>
</comment>
<dbReference type="Proteomes" id="UP001151532">
    <property type="component" value="Chromosome 5"/>
</dbReference>
<evidence type="ECO:0000313" key="7">
    <source>
        <dbReference type="Proteomes" id="UP001151532"/>
    </source>
</evidence>
<dbReference type="EMBL" id="JAPFFK010000002">
    <property type="protein sequence ID" value="KAJ6775609.1"/>
    <property type="molecule type" value="Genomic_DNA"/>
</dbReference>
<organism evidence="6 7">
    <name type="scientific">Salix purpurea</name>
    <name type="common">Purple osier willow</name>
    <dbReference type="NCBI Taxonomy" id="77065"/>
    <lineage>
        <taxon>Eukaryota</taxon>
        <taxon>Viridiplantae</taxon>
        <taxon>Streptophyta</taxon>
        <taxon>Embryophyta</taxon>
        <taxon>Tracheophyta</taxon>
        <taxon>Spermatophyta</taxon>
        <taxon>Magnoliopsida</taxon>
        <taxon>eudicotyledons</taxon>
        <taxon>Gunneridae</taxon>
        <taxon>Pentapetalae</taxon>
        <taxon>rosids</taxon>
        <taxon>fabids</taxon>
        <taxon>Malpighiales</taxon>
        <taxon>Salicaceae</taxon>
        <taxon>Saliceae</taxon>
        <taxon>Salix</taxon>
    </lineage>
</organism>
<name>A0A9Q0WXZ7_SALPP</name>
<keyword evidence="1" id="KW-0677">Repeat</keyword>
<dbReference type="SUPFAM" id="SSF52058">
    <property type="entry name" value="L domain-like"/>
    <property type="match status" value="2"/>
</dbReference>
<dbReference type="PANTHER" id="PTHR47186">
    <property type="entry name" value="LEUCINE-RICH REPEAT-CONTAINING PROTEIN 57"/>
    <property type="match status" value="1"/>
</dbReference>
<dbReference type="Pfam" id="PF18052">
    <property type="entry name" value="Rx_N"/>
    <property type="match status" value="1"/>
</dbReference>
<dbReference type="InterPro" id="IPR041118">
    <property type="entry name" value="Rx_N"/>
</dbReference>
<evidence type="ECO:0008006" key="8">
    <source>
        <dbReference type="Google" id="ProtNLM"/>
    </source>
</evidence>
<evidence type="ECO:0000256" key="1">
    <source>
        <dbReference type="ARBA" id="ARBA00022737"/>
    </source>
</evidence>
<evidence type="ECO:0000313" key="6">
    <source>
        <dbReference type="EMBL" id="KAJ6775610.1"/>
    </source>
</evidence>
<evidence type="ECO:0000259" key="4">
    <source>
        <dbReference type="Pfam" id="PF18052"/>
    </source>
</evidence>
<keyword evidence="2" id="KW-0547">Nucleotide-binding</keyword>
<dbReference type="Gene3D" id="3.80.10.10">
    <property type="entry name" value="Ribonuclease Inhibitor"/>
    <property type="match status" value="2"/>
</dbReference>
<evidence type="ECO:0000256" key="3">
    <source>
        <dbReference type="ARBA" id="ARBA00022821"/>
    </source>
</evidence>
<dbReference type="AlphaFoldDB" id="A0A9Q0WXZ7"/>
<dbReference type="EMBL" id="JAPFFK010000002">
    <property type="protein sequence ID" value="KAJ6775610.1"/>
    <property type="molecule type" value="Genomic_DNA"/>
</dbReference>
<dbReference type="InterPro" id="IPR032675">
    <property type="entry name" value="LRR_dom_sf"/>
</dbReference>
<dbReference type="GO" id="GO:0000166">
    <property type="term" value="F:nucleotide binding"/>
    <property type="evidence" value="ECO:0007669"/>
    <property type="project" value="UniProtKB-KW"/>
</dbReference>
<feature type="domain" description="R13L1/DRL21-like LRR repeat region" evidence="5">
    <location>
        <begin position="367"/>
        <end position="490"/>
    </location>
</feature>
<accession>A0A9Q0WXZ7</accession>
<dbReference type="PANTHER" id="PTHR47186:SF33">
    <property type="entry name" value="NB-ARC DOMAIN-CONTAINING PROTEIN"/>
    <property type="match status" value="1"/>
</dbReference>
<dbReference type="GO" id="GO:0006952">
    <property type="term" value="P:defense response"/>
    <property type="evidence" value="ECO:0007669"/>
    <property type="project" value="UniProtKB-KW"/>
</dbReference>
<keyword evidence="3" id="KW-0611">Plant defense</keyword>
<sequence length="895" mass="100995">MASATAVAIGGSFLAAFLQVLFDRMASREVLGFFKERKLNDRLLRKLKVLMIAVNGVLDDAEEKQIAKPAVEMWVNELKDAVYEADDLLDEISYEALRPEVEGGSQSSADQRVKEEMETKLGEIVDKLEYLVQQKNALGLREGAVEKASSQRIPTTSLVDESGVYGRDGDKEAIMKLVRSANENGKRLDGIYDAKLLRTFLPLSEAWLRNQINVLPVSRVWPRNEIDNKVTHDLFPRLTRLRVLSLHNYSNVAELPDSMGKLKHLRYLNLSATSIKRLPEVVSTAYHLQTLILENCKELVELPDSTLILRSCKDLIELPDDMGRLINLSHLDIEGTKLSKMPQHMGKLTKLQNLSDFFLGKDTGSSIQELGKLKHLQGGLNIWNLQNVGTAPDALQDNVKGMKHLKTLNLMWDGDPNDSGHVRHVLDKLEPDVNMEYLYIYGYGGTRFSDWVGDSSFSRIVSMELSRCKYCTSLPPLGQLGSLKELMVRGFEGLAIVGREFYGSCTSVRKPFASLESLTLSMMPEWREWISDQGMQAFPCLQKLCISGCPYLRKVLSNHRLPSLTTLEIEGCRQLVTSFPRCPIIDEIKLDDGFRHLLLRRLPSGMHSLEVDRCYSTNSIPKEMEQIGCFLTTLEEIEMENCDSLKCFQLELFPRLKILRISKCSNLEFICEHEGPLEDLTSLHSLKIWECPKLVSFPKGGLPASCLTELQLFDCADLKSLPEHMNSLLPSLEDLRLFLLPKLEVFPEGGLPSKLKSLYIEDCSKLIAARMQWSLQSLPSLSKFTVGVDENVESFPEEMLLPSTLASLEIWSLKTLKSLNFSGLQHLTSLEQLTITDCPNLQSMPGEGLPSSLSSIEIWRCPLLDQRCQQGRGEDWLKITRIPNLHINGYKIHQP</sequence>
<proteinExistence type="predicted"/>
<dbReference type="InterPro" id="IPR056789">
    <property type="entry name" value="LRR_R13L1-DRL21"/>
</dbReference>